<dbReference type="Proteomes" id="UP000193570">
    <property type="component" value="Unassembled WGS sequence"/>
</dbReference>
<name>A0A1X6Y3T7_9RHOB</name>
<evidence type="ECO:0000313" key="3">
    <source>
        <dbReference type="Proteomes" id="UP000193570"/>
    </source>
</evidence>
<feature type="region of interest" description="Disordered" evidence="1">
    <location>
        <begin position="17"/>
        <end position="39"/>
    </location>
</feature>
<protein>
    <submittedName>
        <fullName evidence="2">Uncharacterized protein</fullName>
    </submittedName>
</protein>
<evidence type="ECO:0000256" key="1">
    <source>
        <dbReference type="SAM" id="MobiDB-lite"/>
    </source>
</evidence>
<organism evidence="2 3">
    <name type="scientific">Roseivivax jejudonensis</name>
    <dbReference type="NCBI Taxonomy" id="1529041"/>
    <lineage>
        <taxon>Bacteria</taxon>
        <taxon>Pseudomonadati</taxon>
        <taxon>Pseudomonadota</taxon>
        <taxon>Alphaproteobacteria</taxon>
        <taxon>Rhodobacterales</taxon>
        <taxon>Roseobacteraceae</taxon>
        <taxon>Roseivivax</taxon>
    </lineage>
</organism>
<accession>A0A1X6Y3T7</accession>
<proteinExistence type="predicted"/>
<dbReference type="AlphaFoldDB" id="A0A1X6Y3T7"/>
<sequence>MERVFVTTTAVPIDGAQRVNAERTEAEPSYSLAEDWERETVTNDAGSLAEDWEGEPERTWSPDDVRVPWANGASDYTLAEDWEKE</sequence>
<gene>
    <name evidence="2" type="ORF">ROJ8625_00136</name>
</gene>
<reference evidence="2 3" key="1">
    <citation type="submission" date="2017-03" db="EMBL/GenBank/DDBJ databases">
        <authorList>
            <person name="Afonso C.L."/>
            <person name="Miller P.J."/>
            <person name="Scott M.A."/>
            <person name="Spackman E."/>
            <person name="Goraichik I."/>
            <person name="Dimitrov K.M."/>
            <person name="Suarez D.L."/>
            <person name="Swayne D.E."/>
        </authorList>
    </citation>
    <scope>NUCLEOTIDE SEQUENCE [LARGE SCALE GENOMIC DNA]</scope>
    <source>
        <strain evidence="2 3">CECT 8625</strain>
    </source>
</reference>
<keyword evidence="3" id="KW-1185">Reference proteome</keyword>
<dbReference type="RefSeq" id="WP_143535001.1">
    <property type="nucleotide sequence ID" value="NZ_FWFK01000001.1"/>
</dbReference>
<dbReference type="EMBL" id="FWFK01000001">
    <property type="protein sequence ID" value="SLN09976.1"/>
    <property type="molecule type" value="Genomic_DNA"/>
</dbReference>
<evidence type="ECO:0000313" key="2">
    <source>
        <dbReference type="EMBL" id="SLN09976.1"/>
    </source>
</evidence>